<evidence type="ECO:0000313" key="5">
    <source>
        <dbReference type="EMBL" id="EHJ62057.1"/>
    </source>
</evidence>
<evidence type="ECO:0000259" key="3">
    <source>
        <dbReference type="PROSITE" id="PS50110"/>
    </source>
</evidence>
<dbReference type="STRING" id="1088721.JI59_15215"/>
<dbReference type="SMART" id="SM00448">
    <property type="entry name" value="REC"/>
    <property type="match status" value="1"/>
</dbReference>
<dbReference type="Gene3D" id="3.40.50.2300">
    <property type="match status" value="1"/>
</dbReference>
<dbReference type="GO" id="GO:0000156">
    <property type="term" value="F:phosphorelay response regulator activity"/>
    <property type="evidence" value="ECO:0007669"/>
    <property type="project" value="TreeGrafter"/>
</dbReference>
<dbReference type="GO" id="GO:0032993">
    <property type="term" value="C:protein-DNA complex"/>
    <property type="evidence" value="ECO:0007669"/>
    <property type="project" value="TreeGrafter"/>
</dbReference>
<dbReference type="OrthoDB" id="9786101at2"/>
<comment type="caution">
    <text evidence="5">The sequence shown here is derived from an EMBL/GenBank/DDBJ whole genome shotgun (WGS) entry which is preliminary data.</text>
</comment>
<evidence type="ECO:0008006" key="7">
    <source>
        <dbReference type="Google" id="ProtNLM"/>
    </source>
</evidence>
<dbReference type="PROSITE" id="PS50110">
    <property type="entry name" value="RESPONSE_REGULATORY"/>
    <property type="match status" value="1"/>
</dbReference>
<keyword evidence="2" id="KW-0597">Phosphoprotein</keyword>
<dbReference type="SUPFAM" id="SSF52172">
    <property type="entry name" value="CheY-like"/>
    <property type="match status" value="1"/>
</dbReference>
<dbReference type="GO" id="GO:0005829">
    <property type="term" value="C:cytosol"/>
    <property type="evidence" value="ECO:0007669"/>
    <property type="project" value="TreeGrafter"/>
</dbReference>
<dbReference type="GO" id="GO:0000976">
    <property type="term" value="F:transcription cis-regulatory region binding"/>
    <property type="evidence" value="ECO:0007669"/>
    <property type="project" value="TreeGrafter"/>
</dbReference>
<feature type="modified residue" description="4-aspartylphosphate" evidence="2">
    <location>
        <position position="61"/>
    </location>
</feature>
<organism evidence="5 6">
    <name type="scientific">Novosphingobium pentaromativorans US6-1</name>
    <dbReference type="NCBI Taxonomy" id="1088721"/>
    <lineage>
        <taxon>Bacteria</taxon>
        <taxon>Pseudomonadati</taxon>
        <taxon>Pseudomonadota</taxon>
        <taxon>Alphaproteobacteria</taxon>
        <taxon>Sphingomonadales</taxon>
        <taxon>Sphingomonadaceae</taxon>
        <taxon>Novosphingobium</taxon>
    </lineage>
</organism>
<feature type="domain" description="HTH LytTR-type" evidence="4">
    <location>
        <begin position="152"/>
        <end position="254"/>
    </location>
</feature>
<feature type="domain" description="Response regulatory" evidence="3">
    <location>
        <begin position="9"/>
        <end position="121"/>
    </location>
</feature>
<protein>
    <recommendedName>
        <fullName evidence="7">Two-component system, LytT family, response regulator</fullName>
    </recommendedName>
</protein>
<dbReference type="InterPro" id="IPR011006">
    <property type="entry name" value="CheY-like_superfamily"/>
</dbReference>
<dbReference type="SMART" id="SM00850">
    <property type="entry name" value="LytTR"/>
    <property type="match status" value="1"/>
</dbReference>
<dbReference type="PROSITE" id="PS50930">
    <property type="entry name" value="HTH_LYTTR"/>
    <property type="match status" value="1"/>
</dbReference>
<gene>
    <name evidence="5" type="ORF">NSU_0979</name>
</gene>
<evidence type="ECO:0000256" key="2">
    <source>
        <dbReference type="PROSITE-ProRule" id="PRU00169"/>
    </source>
</evidence>
<keyword evidence="6" id="KW-1185">Reference proteome</keyword>
<dbReference type="EMBL" id="AGFM01000010">
    <property type="protein sequence ID" value="EHJ62057.1"/>
    <property type="molecule type" value="Genomic_DNA"/>
</dbReference>
<dbReference type="KEGG" id="npn:JI59_15215"/>
<evidence type="ECO:0000256" key="1">
    <source>
        <dbReference type="ARBA" id="ARBA00023125"/>
    </source>
</evidence>
<dbReference type="GO" id="GO:0006355">
    <property type="term" value="P:regulation of DNA-templated transcription"/>
    <property type="evidence" value="ECO:0007669"/>
    <property type="project" value="TreeGrafter"/>
</dbReference>
<sequence>MNDRRHRHTAVVAEDEDVLREELICHLKQLWPTLKIVGAAGDGIKALSLVERFKPDVVFLDIQMPGLTGIDVARQIDGHCHVVFATAYDEYAVAAFEQGAVDYLMKPYDLARLAQAVERVRTRVDTESPASLEFVLDEISRISAPRKFLQWIKASVGNEIELIFVDDICFFQADTKYTTVATATGDAIIRTSLKQLRNELDPDVFIPIHRSTIVNIRAISKVSRGLDGSMQIQLKDRPERLPVSDANRNIFKMM</sequence>
<dbReference type="Pfam" id="PF04397">
    <property type="entry name" value="LytTR"/>
    <property type="match status" value="1"/>
</dbReference>
<dbReference type="Proteomes" id="UP000004030">
    <property type="component" value="Unassembled WGS sequence"/>
</dbReference>
<keyword evidence="1" id="KW-0238">DNA-binding</keyword>
<dbReference type="RefSeq" id="WP_007011894.1">
    <property type="nucleotide sequence ID" value="NZ_AGFM01000010.1"/>
</dbReference>
<dbReference type="Pfam" id="PF00072">
    <property type="entry name" value="Response_reg"/>
    <property type="match status" value="1"/>
</dbReference>
<dbReference type="InterPro" id="IPR001789">
    <property type="entry name" value="Sig_transdc_resp-reg_receiver"/>
</dbReference>
<dbReference type="InterPro" id="IPR007492">
    <property type="entry name" value="LytTR_DNA-bd_dom"/>
</dbReference>
<dbReference type="PANTHER" id="PTHR48111:SF69">
    <property type="entry name" value="RESPONSE REGULATOR RECEIVER"/>
    <property type="match status" value="1"/>
</dbReference>
<reference evidence="5 6" key="1">
    <citation type="journal article" date="2012" name="J. Bacteriol.">
        <title>Genome sequence of benzo(a)pyrene-degrading bacterium Novosphingobium pentaromativorans US6-1.</title>
        <authorList>
            <person name="Luo Y.R."/>
            <person name="Kang S.G."/>
            <person name="Kim S.J."/>
            <person name="Kim M.R."/>
            <person name="Li N."/>
            <person name="Lee J.H."/>
            <person name="Kwon K.K."/>
        </authorList>
    </citation>
    <scope>NUCLEOTIDE SEQUENCE [LARGE SCALE GENOMIC DNA]</scope>
    <source>
        <strain evidence="5 6">US6-1</strain>
    </source>
</reference>
<evidence type="ECO:0000313" key="6">
    <source>
        <dbReference type="Proteomes" id="UP000004030"/>
    </source>
</evidence>
<dbReference type="AlphaFoldDB" id="G6E9F8"/>
<proteinExistence type="predicted"/>
<accession>G6E9F8</accession>
<name>G6E9F8_9SPHN</name>
<dbReference type="PATRIC" id="fig|1088721.3.peg.968"/>
<dbReference type="Gene3D" id="2.40.50.1020">
    <property type="entry name" value="LytTr DNA-binding domain"/>
    <property type="match status" value="1"/>
</dbReference>
<dbReference type="eggNOG" id="COG3279">
    <property type="taxonomic scope" value="Bacteria"/>
</dbReference>
<dbReference type="InterPro" id="IPR039420">
    <property type="entry name" value="WalR-like"/>
</dbReference>
<dbReference type="PANTHER" id="PTHR48111">
    <property type="entry name" value="REGULATOR OF RPOS"/>
    <property type="match status" value="1"/>
</dbReference>
<evidence type="ECO:0000259" key="4">
    <source>
        <dbReference type="PROSITE" id="PS50930"/>
    </source>
</evidence>